<dbReference type="InterPro" id="IPR000123">
    <property type="entry name" value="Reverse_transcriptase_msDNA"/>
</dbReference>
<dbReference type="PROSITE" id="PS50878">
    <property type="entry name" value="RT_POL"/>
    <property type="match status" value="1"/>
</dbReference>
<keyword evidence="6 11" id="KW-0695">RNA-directed DNA polymerase</keyword>
<dbReference type="InterPro" id="IPR043128">
    <property type="entry name" value="Rev_trsase/Diguanyl_cyclase"/>
</dbReference>
<name>A0A543G857_9FLAO</name>
<dbReference type="EC" id="2.7.7.49" evidence="1"/>
<evidence type="ECO:0000313" key="12">
    <source>
        <dbReference type="Proteomes" id="UP000320773"/>
    </source>
</evidence>
<evidence type="ECO:0000256" key="9">
    <source>
        <dbReference type="ARBA" id="ARBA00048173"/>
    </source>
</evidence>
<evidence type="ECO:0000256" key="2">
    <source>
        <dbReference type="ARBA" id="ARBA00022679"/>
    </source>
</evidence>
<dbReference type="Proteomes" id="UP000320773">
    <property type="component" value="Unassembled WGS sequence"/>
</dbReference>
<dbReference type="GO" id="GO:0003964">
    <property type="term" value="F:RNA-directed DNA polymerase activity"/>
    <property type="evidence" value="ECO:0007669"/>
    <property type="project" value="UniProtKB-KW"/>
</dbReference>
<feature type="domain" description="Reverse transcriptase" evidence="10">
    <location>
        <begin position="114"/>
        <end position="336"/>
    </location>
</feature>
<keyword evidence="7" id="KW-0051">Antiviral defense</keyword>
<evidence type="ECO:0000256" key="8">
    <source>
        <dbReference type="ARBA" id="ARBA00034120"/>
    </source>
</evidence>
<dbReference type="Gene3D" id="3.30.70.270">
    <property type="match status" value="1"/>
</dbReference>
<dbReference type="Pfam" id="PF00078">
    <property type="entry name" value="RVT_1"/>
    <property type="match status" value="1"/>
</dbReference>
<evidence type="ECO:0000256" key="3">
    <source>
        <dbReference type="ARBA" id="ARBA00022695"/>
    </source>
</evidence>
<organism evidence="11 12">
    <name type="scientific">Flavobacterium branchiophilum</name>
    <dbReference type="NCBI Taxonomy" id="55197"/>
    <lineage>
        <taxon>Bacteria</taxon>
        <taxon>Pseudomonadati</taxon>
        <taxon>Bacteroidota</taxon>
        <taxon>Flavobacteriia</taxon>
        <taxon>Flavobacteriales</taxon>
        <taxon>Flavobacteriaceae</taxon>
        <taxon>Flavobacterium</taxon>
    </lineage>
</organism>
<dbReference type="EMBL" id="VFPJ01000001">
    <property type="protein sequence ID" value="TQM42263.1"/>
    <property type="molecule type" value="Genomic_DNA"/>
</dbReference>
<evidence type="ECO:0000313" key="11">
    <source>
        <dbReference type="EMBL" id="TQM42263.1"/>
    </source>
</evidence>
<dbReference type="InterPro" id="IPR051083">
    <property type="entry name" value="GrpII_Intron_Splice-Mob/Def"/>
</dbReference>
<comment type="similarity">
    <text evidence="8">Belongs to the bacterial reverse transcriptase family.</text>
</comment>
<comment type="catalytic activity">
    <reaction evidence="9">
        <text>DNA(n) + a 2'-deoxyribonucleoside 5'-triphosphate = DNA(n+1) + diphosphate</text>
        <dbReference type="Rhea" id="RHEA:22508"/>
        <dbReference type="Rhea" id="RHEA-COMP:17339"/>
        <dbReference type="Rhea" id="RHEA-COMP:17340"/>
        <dbReference type="ChEBI" id="CHEBI:33019"/>
        <dbReference type="ChEBI" id="CHEBI:61560"/>
        <dbReference type="ChEBI" id="CHEBI:173112"/>
        <dbReference type="EC" id="2.7.7.49"/>
    </reaction>
</comment>
<dbReference type="SUPFAM" id="SSF56672">
    <property type="entry name" value="DNA/RNA polymerases"/>
    <property type="match status" value="1"/>
</dbReference>
<keyword evidence="2" id="KW-0808">Transferase</keyword>
<dbReference type="PANTHER" id="PTHR34047:SF7">
    <property type="entry name" value="RNA-DIRECTED DNA POLYMERASE"/>
    <property type="match status" value="1"/>
</dbReference>
<sequence>MSNIYNIAVVFLQPKSSCKQENIAIYCDAHCVPLLINSKKTKDNLQRLFLNKNRMTVPEIQQLVQRHKKEFKKYFSDDFYLTNLALQDFKKHELNALCLLSIEEPFELAKFLTTPIYHLEELLNNPPYKHFTIQKKRGGTRQIFAPENSLKGIQKRLNYFLQAYYLWLKPHHVHGFVINPHYLGTSCNIVENAKVHVSKNFVLNIDLKDFFHSITANQVKDIFSSHFFNFSEPIAIALTLLTTYKGKLPIGAPTSPVLSNFICHELDDDLLRFSAENDLTFTRYADDLTFSSNFKISHDITLDIINLIKKNFFEINSKKIHLKTQNRKQIVTGLTVNQKVNVDKKLLKKIRAMLHDVSINGIEKAAQRHFKLNKIDKRYSSQFMNRLEGYINFVGQVRGKGDTLVLKFKEEFKLIFEIEIHKESNKKLDENNIK</sequence>
<dbReference type="InterPro" id="IPR043502">
    <property type="entry name" value="DNA/RNA_pol_sf"/>
</dbReference>
<gene>
    <name evidence="11" type="ORF">BC670_3307</name>
</gene>
<keyword evidence="5" id="KW-0460">Magnesium</keyword>
<dbReference type="InterPro" id="IPR000477">
    <property type="entry name" value="RT_dom"/>
</dbReference>
<dbReference type="PRINTS" id="PR00866">
    <property type="entry name" value="RNADNAPOLMS"/>
</dbReference>
<evidence type="ECO:0000256" key="1">
    <source>
        <dbReference type="ARBA" id="ARBA00012493"/>
    </source>
</evidence>
<reference evidence="11 12" key="1">
    <citation type="submission" date="2019-06" db="EMBL/GenBank/DDBJ databases">
        <title>Genomic Encyclopedia of Archaeal and Bacterial Type Strains, Phase II (KMG-II): from individual species to whole genera.</title>
        <authorList>
            <person name="Goeker M."/>
        </authorList>
    </citation>
    <scope>NUCLEOTIDE SEQUENCE [LARGE SCALE GENOMIC DNA]</scope>
    <source>
        <strain evidence="11 12">DSM 24789</strain>
    </source>
</reference>
<dbReference type="Gene3D" id="3.10.10.10">
    <property type="entry name" value="HIV Type 1 Reverse Transcriptase, subunit A, domain 1"/>
    <property type="match status" value="1"/>
</dbReference>
<accession>A0A543G857</accession>
<dbReference type="AlphaFoldDB" id="A0A543G857"/>
<evidence type="ECO:0000256" key="6">
    <source>
        <dbReference type="ARBA" id="ARBA00022918"/>
    </source>
</evidence>
<proteinExistence type="inferred from homology"/>
<evidence type="ECO:0000259" key="10">
    <source>
        <dbReference type="PROSITE" id="PS50878"/>
    </source>
</evidence>
<comment type="caution">
    <text evidence="11">The sequence shown here is derived from an EMBL/GenBank/DDBJ whole genome shotgun (WGS) entry which is preliminary data.</text>
</comment>
<keyword evidence="3" id="KW-0548">Nucleotidyltransferase</keyword>
<dbReference type="PANTHER" id="PTHR34047">
    <property type="entry name" value="NUCLEAR INTRON MATURASE 1, MITOCHONDRIAL-RELATED"/>
    <property type="match status" value="1"/>
</dbReference>
<dbReference type="CDD" id="cd03487">
    <property type="entry name" value="RT_Bac_retron_II"/>
    <property type="match status" value="1"/>
</dbReference>
<evidence type="ECO:0000256" key="4">
    <source>
        <dbReference type="ARBA" id="ARBA00022723"/>
    </source>
</evidence>
<dbReference type="GO" id="GO:0051607">
    <property type="term" value="P:defense response to virus"/>
    <property type="evidence" value="ECO:0007669"/>
    <property type="project" value="UniProtKB-KW"/>
</dbReference>
<dbReference type="GO" id="GO:0046872">
    <property type="term" value="F:metal ion binding"/>
    <property type="evidence" value="ECO:0007669"/>
    <property type="project" value="UniProtKB-KW"/>
</dbReference>
<evidence type="ECO:0000256" key="7">
    <source>
        <dbReference type="ARBA" id="ARBA00023118"/>
    </source>
</evidence>
<dbReference type="GO" id="GO:0003723">
    <property type="term" value="F:RNA binding"/>
    <property type="evidence" value="ECO:0007669"/>
    <property type="project" value="InterPro"/>
</dbReference>
<protein>
    <recommendedName>
        <fullName evidence="1">RNA-directed DNA polymerase</fullName>
        <ecNumber evidence="1">2.7.7.49</ecNumber>
    </recommendedName>
</protein>
<evidence type="ECO:0000256" key="5">
    <source>
        <dbReference type="ARBA" id="ARBA00022842"/>
    </source>
</evidence>
<keyword evidence="4" id="KW-0479">Metal-binding</keyword>